<sequence length="663" mass="72881">MSQNYPSCVVDPLGTVAALFDAATGTSEPDGDGDWGVSAVFEEALAVPGVLETIPEINNIGVDAVRQGTLVRFRCMVQDMYNPEFYVGAYKDETTLGRWKTTKYTEEVEPVLGRGSSREQKIWERRILYCVPIPGESVWLRRLDSKRDSVYPWKTCATSICAKRPRGENVVPCDEAEQKLGTCAHFATTLISESKLKSLHTRSIDTADVEQAKRSTDGETLKAVLNLPLGNVSDVNSIGQLPASTPCIVKMYGGDCKLKLNDVVELVGVLSIVPGLSSEPERADAEGAFTTKSSNNAVTFQPMMDFMEEERARNPPTSLVPRFHAIIFRSTSTHEFVSRAGLYPIAACEALCLMRKSELFARRAKVRAALIDHLSAPLGNDATAAEYVLYALLSRVHVRTDAIPIGKFSVTLLGVPVDNEPGNSGDGGMTVARALAAAIADIAPAVAYLQLTLGSLNSRQWVPKKDYGTDRLRSGPLQLASGTCLILDETRLSTGKLGDIGVRNVNALKEFIEMQEVEYDFEYHQMKLPVDVPTIVVSTVPTKSVVAETDSKVPLQMSVKPRVSPIVAPELLKEMREFVAAARLSNHTISRESSEYIEREMVAAQQREGNDKAKEKDLHRWLTMTRLTALSMGETDMNAEHWKKVLECERAVSKRTCRACDDC</sequence>
<dbReference type="GO" id="GO:0006261">
    <property type="term" value="P:DNA-templated DNA replication"/>
    <property type="evidence" value="ECO:0007669"/>
    <property type="project" value="TreeGrafter"/>
</dbReference>
<name>C1MK09_MICPC</name>
<dbReference type="GeneID" id="9681300"/>
<dbReference type="InterPro" id="IPR019140">
    <property type="entry name" value="MCM_complex-bd"/>
</dbReference>
<dbReference type="RefSeq" id="XP_003056306.1">
    <property type="nucleotide sequence ID" value="XM_003056260.1"/>
</dbReference>
<comment type="subcellular location">
    <subcellularLocation>
        <location evidence="1">Nucleus</location>
    </subcellularLocation>
</comment>
<evidence type="ECO:0000313" key="4">
    <source>
        <dbReference type="Proteomes" id="UP000001876"/>
    </source>
</evidence>
<keyword evidence="2" id="KW-0539">Nucleus</keyword>
<dbReference type="Pfam" id="PF09739">
    <property type="entry name" value="MCM_bind"/>
    <property type="match status" value="1"/>
</dbReference>
<dbReference type="AlphaFoldDB" id="C1MK09"/>
<dbReference type="Proteomes" id="UP000001876">
    <property type="component" value="Unassembled WGS sequence"/>
</dbReference>
<dbReference type="PANTHER" id="PTHR13489:SF0">
    <property type="entry name" value="MINI-CHROMOSOME MAINTENANCE COMPLEX-BINDING PROTEIN"/>
    <property type="match status" value="1"/>
</dbReference>
<gene>
    <name evidence="3" type="ORF">MICPUCDRAFT_55174</name>
</gene>
<evidence type="ECO:0000256" key="1">
    <source>
        <dbReference type="ARBA" id="ARBA00004123"/>
    </source>
</evidence>
<dbReference type="GO" id="GO:0005634">
    <property type="term" value="C:nucleus"/>
    <property type="evidence" value="ECO:0007669"/>
    <property type="project" value="UniProtKB-SubCell"/>
</dbReference>
<dbReference type="EMBL" id="GG663736">
    <property type="protein sequence ID" value="EEH59682.1"/>
    <property type="molecule type" value="Genomic_DNA"/>
</dbReference>
<dbReference type="PANTHER" id="PTHR13489">
    <property type="entry name" value="MINI-CHROMOSOME MAINTENANCE COMPLEX-BINDING PROTEIN"/>
    <property type="match status" value="1"/>
</dbReference>
<dbReference type="GO" id="GO:0003682">
    <property type="term" value="F:chromatin binding"/>
    <property type="evidence" value="ECO:0007669"/>
    <property type="project" value="TreeGrafter"/>
</dbReference>
<evidence type="ECO:0000256" key="2">
    <source>
        <dbReference type="ARBA" id="ARBA00023242"/>
    </source>
</evidence>
<dbReference type="STRING" id="564608.C1MK09"/>
<accession>C1MK09</accession>
<dbReference type="OrthoDB" id="329666at2759"/>
<dbReference type="eggNOG" id="KOG2545">
    <property type="taxonomic scope" value="Eukaryota"/>
</dbReference>
<organism evidence="4">
    <name type="scientific">Micromonas pusilla (strain CCMP1545)</name>
    <name type="common">Picoplanktonic green alga</name>
    <dbReference type="NCBI Taxonomy" id="564608"/>
    <lineage>
        <taxon>Eukaryota</taxon>
        <taxon>Viridiplantae</taxon>
        <taxon>Chlorophyta</taxon>
        <taxon>Mamiellophyceae</taxon>
        <taxon>Mamiellales</taxon>
        <taxon>Mamiellaceae</taxon>
        <taxon>Micromonas</taxon>
    </lineage>
</organism>
<keyword evidence="4" id="KW-1185">Reference proteome</keyword>
<reference evidence="3 4" key="1">
    <citation type="journal article" date="2009" name="Science">
        <title>Green evolution and dynamic adaptations revealed by genomes of the marine picoeukaryotes Micromonas.</title>
        <authorList>
            <person name="Worden A.Z."/>
            <person name="Lee J.H."/>
            <person name="Mock T."/>
            <person name="Rouze P."/>
            <person name="Simmons M.P."/>
            <person name="Aerts A.L."/>
            <person name="Allen A.E."/>
            <person name="Cuvelier M.L."/>
            <person name="Derelle E."/>
            <person name="Everett M.V."/>
            <person name="Foulon E."/>
            <person name="Grimwood J."/>
            <person name="Gundlach H."/>
            <person name="Henrissat B."/>
            <person name="Napoli C."/>
            <person name="McDonald S.M."/>
            <person name="Parker M.S."/>
            <person name="Rombauts S."/>
            <person name="Salamov A."/>
            <person name="Von Dassow P."/>
            <person name="Badger J.H."/>
            <person name="Coutinho P.M."/>
            <person name="Demir E."/>
            <person name="Dubchak I."/>
            <person name="Gentemann C."/>
            <person name="Eikrem W."/>
            <person name="Gready J.E."/>
            <person name="John U."/>
            <person name="Lanier W."/>
            <person name="Lindquist E.A."/>
            <person name="Lucas S."/>
            <person name="Mayer K.F."/>
            <person name="Moreau H."/>
            <person name="Not F."/>
            <person name="Otillar R."/>
            <person name="Panaud O."/>
            <person name="Pangilinan J."/>
            <person name="Paulsen I."/>
            <person name="Piegu B."/>
            <person name="Poliakov A."/>
            <person name="Robbens S."/>
            <person name="Schmutz J."/>
            <person name="Toulza E."/>
            <person name="Wyss T."/>
            <person name="Zelensky A."/>
            <person name="Zhou K."/>
            <person name="Armbrust E.V."/>
            <person name="Bhattacharya D."/>
            <person name="Goodenough U.W."/>
            <person name="Van de Peer Y."/>
            <person name="Grigoriev I.V."/>
        </authorList>
    </citation>
    <scope>NUCLEOTIDE SEQUENCE [LARGE SCALE GENOMIC DNA]</scope>
    <source>
        <strain evidence="3 4">CCMP1545</strain>
    </source>
</reference>
<dbReference type="KEGG" id="mpp:MICPUCDRAFT_55174"/>
<protein>
    <submittedName>
        <fullName evidence="3">Predicted protein</fullName>
    </submittedName>
</protein>
<evidence type="ECO:0000313" key="3">
    <source>
        <dbReference type="EMBL" id="EEH59682.1"/>
    </source>
</evidence>
<dbReference type="OMA" id="EEHTEMI"/>
<proteinExistence type="predicted"/>